<keyword evidence="2" id="KW-0378">Hydrolase</keyword>
<feature type="compositionally biased region" description="Basic and acidic residues" evidence="4">
    <location>
        <begin position="192"/>
        <end position="208"/>
    </location>
</feature>
<accession>A0AAE4JL95</accession>
<evidence type="ECO:0000256" key="1">
    <source>
        <dbReference type="ARBA" id="ARBA00022741"/>
    </source>
</evidence>
<feature type="region of interest" description="Disordered" evidence="4">
    <location>
        <begin position="192"/>
        <end position="211"/>
    </location>
</feature>
<dbReference type="InterPro" id="IPR051620">
    <property type="entry name" value="ORF904-like_C"/>
</dbReference>
<dbReference type="InterPro" id="IPR014819">
    <property type="entry name" value="PriCT_2"/>
</dbReference>
<dbReference type="SUPFAM" id="SSF52540">
    <property type="entry name" value="P-loop containing nucleoside triphosphate hydrolases"/>
    <property type="match status" value="1"/>
</dbReference>
<dbReference type="EMBL" id="JAMQOM010000026">
    <property type="protein sequence ID" value="MDS0223806.1"/>
    <property type="molecule type" value="Genomic_DNA"/>
</dbReference>
<evidence type="ECO:0000313" key="7">
    <source>
        <dbReference type="Proteomes" id="UP001253439"/>
    </source>
</evidence>
<feature type="region of interest" description="Disordered" evidence="4">
    <location>
        <begin position="295"/>
        <end position="323"/>
    </location>
</feature>
<keyword evidence="1" id="KW-0547">Nucleotide-binding</keyword>
<dbReference type="Pfam" id="PF19263">
    <property type="entry name" value="DUF5906"/>
    <property type="match status" value="1"/>
</dbReference>
<dbReference type="Pfam" id="PF08706">
    <property type="entry name" value="D5_N"/>
    <property type="match status" value="1"/>
</dbReference>
<evidence type="ECO:0000256" key="3">
    <source>
        <dbReference type="ARBA" id="ARBA00022840"/>
    </source>
</evidence>
<dbReference type="SMART" id="SM00885">
    <property type="entry name" value="D5_N"/>
    <property type="match status" value="1"/>
</dbReference>
<dbReference type="PANTHER" id="PTHR35372">
    <property type="entry name" value="ATP BINDING PROTEIN-RELATED"/>
    <property type="match status" value="1"/>
</dbReference>
<organism evidence="6 7">
    <name type="scientific">Haloarcula terrestris</name>
    <dbReference type="NCBI Taxonomy" id="2950533"/>
    <lineage>
        <taxon>Archaea</taxon>
        <taxon>Methanobacteriati</taxon>
        <taxon>Methanobacteriota</taxon>
        <taxon>Stenosarchaea group</taxon>
        <taxon>Halobacteria</taxon>
        <taxon>Halobacteriales</taxon>
        <taxon>Haloarculaceae</taxon>
        <taxon>Haloarcula</taxon>
    </lineage>
</organism>
<dbReference type="GO" id="GO:0005524">
    <property type="term" value="F:ATP binding"/>
    <property type="evidence" value="ECO:0007669"/>
    <property type="project" value="UniProtKB-KW"/>
</dbReference>
<keyword evidence="7" id="KW-1185">Reference proteome</keyword>
<keyword evidence="3" id="KW-0067">ATP-binding</keyword>
<evidence type="ECO:0000256" key="2">
    <source>
        <dbReference type="ARBA" id="ARBA00022801"/>
    </source>
</evidence>
<dbReference type="InterPro" id="IPR027417">
    <property type="entry name" value="P-loop_NTPase"/>
</dbReference>
<name>A0AAE4JL95_9EURY</name>
<feature type="region of interest" description="Disordered" evidence="4">
    <location>
        <begin position="815"/>
        <end position="839"/>
    </location>
</feature>
<feature type="region of interest" description="Disordered" evidence="4">
    <location>
        <begin position="922"/>
        <end position="964"/>
    </location>
</feature>
<dbReference type="InterPro" id="IPR014015">
    <property type="entry name" value="Helicase_SF3_DNA-vir"/>
</dbReference>
<comment type="caution">
    <text evidence="6">The sequence shown here is derived from an EMBL/GenBank/DDBJ whole genome shotgun (WGS) entry which is preliminary data.</text>
</comment>
<feature type="domain" description="SF3 helicase" evidence="5">
    <location>
        <begin position="488"/>
        <end position="646"/>
    </location>
</feature>
<sequence>MTTVSFEPEVIPEELKERDQWLLWDASNDTPRQPHWRGNFRISWSDPNDWHPFEEAVEAAEEVDSWGIGYVMAKDNDSHPTGLYGCLDLDGCLTGPESPKDWLPSLADFIDEDAYIERSPSGDGLHIPLVGQEAPEWWSDCHFSDDEHEGVEFLTNKFCTFTGDALNAGHGGVGAVDPTDFLFHAHTEIEGENPRVEPSETARRRGDSDLELEREDIEDALSHIGSSCAYPKWRDIAFAVHDWDSGTTGKNVFESWSRGPGWDEQSQRYIDAIWNGAEQGNGVTVGTLIHHAKEAGWTPPSRSSKGHAVREAPDTPEPAEGAGWEDVRQLYALAQEDSDIDKGPARQAAEGVLEDETSWMCVNESDQLWVYDSESGTYGKYGEQVIGTTLKKELGPHYTKAERSEVIARIKDGNRVFRRELNARQHDGALLCVGNGVVNFDTGKMLDHDPEYRFVRGLDTDFPTPENGLEADKERVLEFMDDITQREADRDTLLDHLAHGLMPGHPYRAFVVTFGPGGNGKTQLAQLFTGFVGEDNAASVEIDELVNDDFATGDLPGKFLNWGDDMSGDGGGTLQELSTLKKASGGSNIRANEKYEKTFNFQNEAALFFSANEPPRFGEVKPSIKDRLYPIEMPYRFVSDPDPDDPMEKEKVPKVAQRLLEDAAAMRGLLELAVEHGQRLRENRGEYSMPEEPDERFDIYNQEADPIVRFAGTVVEPADGSMKIRKDDAYRVYQSVMDAWQERAASERGFKRQFPGTVDSDVETARSRALATDDDEDDRVRCWKRIRWTEEATQYMPDWMQDRYTDHFDDAVDADSANVDNSDRGDELPLSPTEVSTENMADNGRLPAIEATVTGKHMDRFNNRAGHLSGDNGGIDYTAVSTGADTLPSGATVRVVNAKLTKSELGALELEIDPTTEVAVIDTPDTDTDSVGDGEAATDGGEAVETDETDDDGQDTDSDAHVQPKPIVMNALYEAVENNDNQPAEAAEVLAVCELPEAVVLETLEELKTEGAVQPMNGGYIPT</sequence>
<reference evidence="6 7" key="1">
    <citation type="submission" date="2022-06" db="EMBL/GenBank/DDBJ databases">
        <title>Haloarcula sp. a new haloarchaeum isolate from saline soil.</title>
        <authorList>
            <person name="Strakova D."/>
            <person name="Galisteo C."/>
            <person name="Sanchez-Porro C."/>
            <person name="Ventosa A."/>
        </authorList>
    </citation>
    <scope>NUCLEOTIDE SEQUENCE [LARGE SCALE GENOMIC DNA]</scope>
    <source>
        <strain evidence="6 7">S1AR25-5A</strain>
    </source>
</reference>
<dbReference type="PROSITE" id="PS51206">
    <property type="entry name" value="SF3_HELICASE_1"/>
    <property type="match status" value="1"/>
</dbReference>
<dbReference type="AlphaFoldDB" id="A0AAE4JL95"/>
<evidence type="ECO:0000256" key="4">
    <source>
        <dbReference type="SAM" id="MobiDB-lite"/>
    </source>
</evidence>
<evidence type="ECO:0000259" key="5">
    <source>
        <dbReference type="PROSITE" id="PS51206"/>
    </source>
</evidence>
<gene>
    <name evidence="6" type="ORF">NDI54_20980</name>
</gene>
<dbReference type="RefSeq" id="WP_310898283.1">
    <property type="nucleotide sequence ID" value="NZ_JAMQOM010000026.1"/>
</dbReference>
<dbReference type="Proteomes" id="UP001253439">
    <property type="component" value="Unassembled WGS sequence"/>
</dbReference>
<proteinExistence type="predicted"/>
<dbReference type="PANTHER" id="PTHR35372:SF2">
    <property type="entry name" value="SF3 HELICASE DOMAIN-CONTAINING PROTEIN"/>
    <property type="match status" value="1"/>
</dbReference>
<feature type="compositionally biased region" description="Acidic residues" evidence="4">
    <location>
        <begin position="942"/>
        <end position="957"/>
    </location>
</feature>
<protein>
    <submittedName>
        <fullName evidence="6">DUF5906 domain-containing protein</fullName>
    </submittedName>
</protein>
<evidence type="ECO:0000313" key="6">
    <source>
        <dbReference type="EMBL" id="MDS0223806.1"/>
    </source>
</evidence>
<dbReference type="GO" id="GO:0016817">
    <property type="term" value="F:hydrolase activity, acting on acid anhydrides"/>
    <property type="evidence" value="ECO:0007669"/>
    <property type="project" value="InterPro"/>
</dbReference>
<dbReference type="Pfam" id="PF08707">
    <property type="entry name" value="PriCT_2"/>
    <property type="match status" value="1"/>
</dbReference>
<dbReference type="InterPro" id="IPR014818">
    <property type="entry name" value="Phage/plasmid_primase_P4_C"/>
</dbReference>
<dbReference type="InterPro" id="IPR045455">
    <property type="entry name" value="NrS-1_pol-like_helicase"/>
</dbReference>
<dbReference type="Gene3D" id="3.40.50.300">
    <property type="entry name" value="P-loop containing nucleotide triphosphate hydrolases"/>
    <property type="match status" value="1"/>
</dbReference>